<proteinExistence type="predicted"/>
<name>A0AC61PP68_9FIRM</name>
<protein>
    <submittedName>
        <fullName evidence="1">Phosphinothricin acetyltransferase</fullName>
    </submittedName>
</protein>
<sequence length="172" mass="20188">MDNGLIIRDVQEEDAERLAEIYAYYVRNTAVSFEYTAPSVSEFRERICKIKAKYPYLVCERQGKVIGYAYAGRYSPREAYQWTATTSIYIDHECRRQGAGSLLYRELEGRLRDQGIVNLLAGVGYCEKEDEYLSHDSYKYHLKEGYTLVAQMKGVGKKFDRWYDLLWLQKKL</sequence>
<accession>A0AC61PP68</accession>
<keyword evidence="2" id="KW-1185">Reference proteome</keyword>
<reference evidence="1" key="1">
    <citation type="submission" date="2017-04" db="EMBL/GenBank/DDBJ databases">
        <authorList>
            <person name="Varghese N."/>
            <person name="Submissions S."/>
        </authorList>
    </citation>
    <scope>NUCLEOTIDE SEQUENCE</scope>
    <source>
        <strain evidence="1">WTE2008</strain>
    </source>
</reference>
<comment type="caution">
    <text evidence="1">The sequence shown here is derived from an EMBL/GenBank/DDBJ whole genome shotgun (WGS) entry which is preliminary data.</text>
</comment>
<dbReference type="Proteomes" id="UP000192328">
    <property type="component" value="Unassembled WGS sequence"/>
</dbReference>
<dbReference type="EMBL" id="FWXZ01000006">
    <property type="protein sequence ID" value="SMC81252.1"/>
    <property type="molecule type" value="Genomic_DNA"/>
</dbReference>
<organism evidence="1 2">
    <name type="scientific">Aristaeella lactis</name>
    <dbReference type="NCBI Taxonomy" id="3046383"/>
    <lineage>
        <taxon>Bacteria</taxon>
        <taxon>Bacillati</taxon>
        <taxon>Bacillota</taxon>
        <taxon>Clostridia</taxon>
        <taxon>Eubacteriales</taxon>
        <taxon>Aristaeellaceae</taxon>
        <taxon>Aristaeella</taxon>
    </lineage>
</organism>
<evidence type="ECO:0000313" key="1">
    <source>
        <dbReference type="EMBL" id="SMC81252.1"/>
    </source>
</evidence>
<gene>
    <name evidence="1" type="ORF">SAMN06297397_2650</name>
</gene>
<evidence type="ECO:0000313" key="2">
    <source>
        <dbReference type="Proteomes" id="UP000192328"/>
    </source>
</evidence>